<accession>A0A806KBR4</accession>
<evidence type="ECO:0000313" key="1">
    <source>
        <dbReference type="EMBL" id="AGS52026.1"/>
    </source>
</evidence>
<dbReference type="AlphaFoldDB" id="A0A806KBR4"/>
<sequence length="280" mass="31587">MNFPRTTVAGISLPRLLIGSNWIFGWSHTGHAADVYIREQHSTVDATLRVINAFLQYGIDAWMAPFSSHPDSTDKIKRIEDKIGKKLILIDTPILNMDDNEAARKEAKAVIRTSAELGSAFCLIHHSCCEQLVNKNRQTMDRLSDYTDMIREAGLIPGLSAHMPEIIQYSDLNNYDVETYIQIFNCLGFLMQVEVESVIRIIHEARKPVMTIKPMAAGRTTPYVGLTFNWNVLRPQDMITVGCINEHEVHEDVEISLAALERRLPDLEGRSSPAKNSIIK</sequence>
<protein>
    <submittedName>
        <fullName evidence="1">Uncharacterized protein</fullName>
    </submittedName>
</protein>
<organism evidence="1">
    <name type="scientific">uncultured bacterium contig00008</name>
    <dbReference type="NCBI Taxonomy" id="1181500"/>
    <lineage>
        <taxon>Bacteria</taxon>
        <taxon>environmental samples</taxon>
    </lineage>
</organism>
<name>A0A806KBR4_9BACT</name>
<reference evidence="1" key="1">
    <citation type="submission" date="2012-03" db="EMBL/GenBank/DDBJ databases">
        <title>Functional metagenomics reveals considerable lignocellulase gene clusters in the gut microbiome of a wood-feeding higher termite.</title>
        <authorList>
            <person name="Liu N."/>
        </authorList>
    </citation>
    <scope>NUCLEOTIDE SEQUENCE</scope>
</reference>
<dbReference type="EMBL" id="JQ844180">
    <property type="protein sequence ID" value="AGS52026.1"/>
    <property type="molecule type" value="Genomic_DNA"/>
</dbReference>
<proteinExistence type="predicted"/>